<dbReference type="AlphaFoldDB" id="A0AA51ZWJ5"/>
<evidence type="ECO:0000259" key="11">
    <source>
        <dbReference type="PROSITE" id="PS50059"/>
    </source>
</evidence>
<dbReference type="Proteomes" id="UP001232019">
    <property type="component" value="Chromosome"/>
</dbReference>
<dbReference type="Gene3D" id="3.10.50.40">
    <property type="match status" value="1"/>
</dbReference>
<reference evidence="13 14" key="1">
    <citation type="submission" date="2023-08" db="EMBL/GenBank/DDBJ databases">
        <title>Comparative genomics and taxonomic characterization of three novel marine species of genus Marivirga.</title>
        <authorList>
            <person name="Muhammad N."/>
            <person name="Kim S.-G."/>
        </authorList>
    </citation>
    <scope>NUCLEOTIDE SEQUENCE</scope>
    <source>
        <strain evidence="12 14">ABR2-2</strain>
        <strain evidence="13">BKB1-2</strain>
    </source>
</reference>
<sequence length="168" mass="19470">MEIQENTVVTLSYHVRKKDEEGELVDFSGQSYPLRFLFGSGKMLPYFEEQLKGKTQNETFAFRLPADFAYGKKDESLIKTIPKADFKEKEGYTEETLEVGAYIRYENSEESQSGRIIDKNKSDVKVDFNHPLAGQDLFFKGNIISVRKASFEEIERQHHIEPDGIRFQ</sequence>
<dbReference type="GO" id="GO:0003755">
    <property type="term" value="F:peptidyl-prolyl cis-trans isomerase activity"/>
    <property type="evidence" value="ECO:0007669"/>
    <property type="project" value="UniProtKB-UniRule"/>
</dbReference>
<evidence type="ECO:0000256" key="2">
    <source>
        <dbReference type="ARBA" id="ARBA00004496"/>
    </source>
</evidence>
<gene>
    <name evidence="13" type="ORF">QYS47_29045</name>
    <name evidence="12" type="ORF">QYS48_07345</name>
</gene>
<dbReference type="PANTHER" id="PTHR47861:SF3">
    <property type="entry name" value="FKBP-TYPE PEPTIDYL-PROLYL CIS-TRANS ISOMERASE SLYD"/>
    <property type="match status" value="1"/>
</dbReference>
<dbReference type="GO" id="GO:0042026">
    <property type="term" value="P:protein refolding"/>
    <property type="evidence" value="ECO:0007669"/>
    <property type="project" value="UniProtKB-ARBA"/>
</dbReference>
<organism evidence="13">
    <name type="scientific">Marivirga arenosa</name>
    <dbReference type="NCBI Taxonomy" id="3059076"/>
    <lineage>
        <taxon>Bacteria</taxon>
        <taxon>Pseudomonadati</taxon>
        <taxon>Bacteroidota</taxon>
        <taxon>Cytophagia</taxon>
        <taxon>Cytophagales</taxon>
        <taxon>Marivirgaceae</taxon>
        <taxon>Marivirga</taxon>
    </lineage>
</organism>
<accession>A0AA51ZWJ5</accession>
<dbReference type="InterPro" id="IPR001179">
    <property type="entry name" value="PPIase_FKBP_dom"/>
</dbReference>
<keyword evidence="7 9" id="KW-0413">Isomerase</keyword>
<evidence type="ECO:0000256" key="4">
    <source>
        <dbReference type="ARBA" id="ARBA00022490"/>
    </source>
</evidence>
<dbReference type="EC" id="5.2.1.8" evidence="10"/>
<comment type="subcellular location">
    <subcellularLocation>
        <location evidence="2">Cytoplasm</location>
    </subcellularLocation>
</comment>
<name>A0AA51ZWJ5_9BACT</name>
<dbReference type="Pfam" id="PF00254">
    <property type="entry name" value="FKBP_C"/>
    <property type="match status" value="1"/>
</dbReference>
<comment type="function">
    <text evidence="8">Also involved in hydrogenase metallocenter assembly, probably by participating in the nickel insertion step. This function in hydrogenase biosynthesis requires chaperone activity and the presence of the metal-binding domain, but not PPIase activity.</text>
</comment>
<evidence type="ECO:0000256" key="10">
    <source>
        <dbReference type="RuleBase" id="RU003915"/>
    </source>
</evidence>
<dbReference type="EMBL" id="CP129968">
    <property type="protein sequence ID" value="WNB18057.1"/>
    <property type="molecule type" value="Genomic_DNA"/>
</dbReference>
<dbReference type="InterPro" id="IPR046357">
    <property type="entry name" value="PPIase_dom_sf"/>
</dbReference>
<keyword evidence="5 9" id="KW-0697">Rotamase</keyword>
<feature type="domain" description="PPIase FKBP-type" evidence="11">
    <location>
        <begin position="6"/>
        <end position="82"/>
    </location>
</feature>
<dbReference type="GO" id="GO:0005737">
    <property type="term" value="C:cytoplasm"/>
    <property type="evidence" value="ECO:0007669"/>
    <property type="project" value="UniProtKB-SubCell"/>
</dbReference>
<keyword evidence="14" id="KW-1185">Reference proteome</keyword>
<evidence type="ECO:0000256" key="1">
    <source>
        <dbReference type="ARBA" id="ARBA00000971"/>
    </source>
</evidence>
<accession>A0AA49GEX4</accession>
<evidence type="ECO:0000313" key="14">
    <source>
        <dbReference type="Proteomes" id="UP001244443"/>
    </source>
</evidence>
<evidence type="ECO:0000256" key="8">
    <source>
        <dbReference type="ARBA" id="ARBA00037071"/>
    </source>
</evidence>
<dbReference type="PROSITE" id="PS50059">
    <property type="entry name" value="FKBP_PPIASE"/>
    <property type="match status" value="1"/>
</dbReference>
<keyword evidence="4" id="KW-0963">Cytoplasm</keyword>
<evidence type="ECO:0000256" key="9">
    <source>
        <dbReference type="PROSITE-ProRule" id="PRU00277"/>
    </source>
</evidence>
<dbReference type="RefSeq" id="WP_308357924.1">
    <property type="nucleotide sequence ID" value="NZ_CP129968.2"/>
</dbReference>
<dbReference type="SUPFAM" id="SSF54534">
    <property type="entry name" value="FKBP-like"/>
    <property type="match status" value="1"/>
</dbReference>
<keyword evidence="6" id="KW-0143">Chaperone</keyword>
<dbReference type="KEGG" id="marp:QYS47_29045"/>
<evidence type="ECO:0000313" key="13">
    <source>
        <dbReference type="EMBL" id="WNB18057.1"/>
    </source>
</evidence>
<proteinExistence type="inferred from homology"/>
<evidence type="ECO:0000256" key="3">
    <source>
        <dbReference type="ARBA" id="ARBA00006577"/>
    </source>
</evidence>
<dbReference type="PANTHER" id="PTHR47861">
    <property type="entry name" value="FKBP-TYPE PEPTIDYL-PROLYL CIS-TRANS ISOMERASE SLYD"/>
    <property type="match status" value="1"/>
</dbReference>
<evidence type="ECO:0000256" key="5">
    <source>
        <dbReference type="ARBA" id="ARBA00023110"/>
    </source>
</evidence>
<evidence type="ECO:0000256" key="7">
    <source>
        <dbReference type="ARBA" id="ARBA00023235"/>
    </source>
</evidence>
<dbReference type="EMBL" id="CP129970">
    <property type="protein sequence ID" value="WKK86706.2"/>
    <property type="molecule type" value="Genomic_DNA"/>
</dbReference>
<evidence type="ECO:0000256" key="6">
    <source>
        <dbReference type="ARBA" id="ARBA00023186"/>
    </source>
</evidence>
<evidence type="ECO:0000313" key="12">
    <source>
        <dbReference type="EMBL" id="WKK86706.2"/>
    </source>
</evidence>
<dbReference type="Proteomes" id="UP001244443">
    <property type="component" value="Chromosome"/>
</dbReference>
<comment type="catalytic activity">
    <reaction evidence="1 9 10">
        <text>[protein]-peptidylproline (omega=180) = [protein]-peptidylproline (omega=0)</text>
        <dbReference type="Rhea" id="RHEA:16237"/>
        <dbReference type="Rhea" id="RHEA-COMP:10747"/>
        <dbReference type="Rhea" id="RHEA-COMP:10748"/>
        <dbReference type="ChEBI" id="CHEBI:83833"/>
        <dbReference type="ChEBI" id="CHEBI:83834"/>
        <dbReference type="EC" id="5.2.1.8"/>
    </reaction>
</comment>
<protein>
    <recommendedName>
        <fullName evidence="10">Peptidyl-prolyl cis-trans isomerase</fullName>
        <ecNumber evidence="10">5.2.1.8</ecNumber>
    </recommendedName>
</protein>
<comment type="similarity">
    <text evidence="3 10">Belongs to the FKBP-type PPIase family.</text>
</comment>